<evidence type="ECO:0000313" key="2">
    <source>
        <dbReference type="EMBL" id="GID68330.1"/>
    </source>
</evidence>
<reference evidence="2" key="1">
    <citation type="submission" date="2021-01" db="EMBL/GenBank/DDBJ databases">
        <title>Whole genome shotgun sequence of Actinoplanes cyaneus NBRC 14990.</title>
        <authorList>
            <person name="Komaki H."/>
            <person name="Tamura T."/>
        </authorList>
    </citation>
    <scope>NUCLEOTIDE SEQUENCE</scope>
    <source>
        <strain evidence="2">NBRC 14990</strain>
    </source>
</reference>
<evidence type="ECO:0000256" key="1">
    <source>
        <dbReference type="SAM" id="MobiDB-lite"/>
    </source>
</evidence>
<evidence type="ECO:0000313" key="3">
    <source>
        <dbReference type="Proteomes" id="UP000619479"/>
    </source>
</evidence>
<feature type="region of interest" description="Disordered" evidence="1">
    <location>
        <begin position="1"/>
        <end position="51"/>
    </location>
</feature>
<dbReference type="Proteomes" id="UP000619479">
    <property type="component" value="Unassembled WGS sequence"/>
</dbReference>
<comment type="caution">
    <text evidence="2">The sequence shown here is derived from an EMBL/GenBank/DDBJ whole genome shotgun (WGS) entry which is preliminary data.</text>
</comment>
<dbReference type="RefSeq" id="WP_203747512.1">
    <property type="nucleotide sequence ID" value="NZ_BAAAUC010000022.1"/>
</dbReference>
<proteinExistence type="predicted"/>
<dbReference type="EMBL" id="BOMH01000045">
    <property type="protein sequence ID" value="GID68330.1"/>
    <property type="molecule type" value="Genomic_DNA"/>
</dbReference>
<dbReference type="AlphaFoldDB" id="A0A919M3I9"/>
<feature type="compositionally biased region" description="Basic and acidic residues" evidence="1">
    <location>
        <begin position="1"/>
        <end position="11"/>
    </location>
</feature>
<protein>
    <submittedName>
        <fullName evidence="2">Uncharacterized protein</fullName>
    </submittedName>
</protein>
<name>A0A919M3I9_9ACTN</name>
<accession>A0A919M3I9</accession>
<gene>
    <name evidence="2" type="ORF">Acy02nite_62110</name>
</gene>
<sequence>MTDMPEREEKLPAAGNAADESETDTDADTGADERLDEISDPPAPLSVLRNRGQVAGSVGQMIQYNYWAQRYRESLELPAEDVQRVMDTFVERDFRRVGIKEPMTSSAAASLLNQQRCLLLVTSADSGGETAAVALLGRTGRQIRKLPVDDDEKRLLPVGELDWPEADEPAAFLVMVPPGAERHGRLPEQLAAYRSEIDRRDARLVMLVEWYTWRAIEGLPGFAAVEVERPNPIALLKELFRDQHERWDVERLLGDQQIIDVLHEASPGQVVRFSWRALAAAEEILALNVADPVPAIVEMAVRAYQNWDKELADWFELHTDVRARLFLISLAFLDGQEAGEVLHYAERLGEELKISGELQGGISGPGIRQLAKAVHARVDDHWRIRFTRAAFGASVLRFVHGDQSAEFVRQMWKWAAALPLHKGAPHQPIANQVAKSMYAIHLSIPRPDIPELRILVHSWWRYVSLRPLVSELITDLALSPEAGPLIRRRLLRWTDASRDSWVLSAVAVVCAGPFADAYPRAAFTRLNRLAIRGIVDDDVVAAAASLWDRPMHRRAVLKQVVEWANEDTPRRVVGLRALASITVTVSGIRAVFEELAADDALRAELVQMFGEIFAPPDGPDQEIRQALKRWLDLAAERQDYRNLMAHLLIHGGRTPGRHGISARYVTMNQLLYEWRPTLHDDEDPRARDFRSWLAEELFNANPLTGPHRPEPRAAA</sequence>
<organism evidence="2 3">
    <name type="scientific">Actinoplanes cyaneus</name>
    <dbReference type="NCBI Taxonomy" id="52696"/>
    <lineage>
        <taxon>Bacteria</taxon>
        <taxon>Bacillati</taxon>
        <taxon>Actinomycetota</taxon>
        <taxon>Actinomycetes</taxon>
        <taxon>Micromonosporales</taxon>
        <taxon>Micromonosporaceae</taxon>
        <taxon>Actinoplanes</taxon>
    </lineage>
</organism>
<keyword evidence="3" id="KW-1185">Reference proteome</keyword>
<feature type="compositionally biased region" description="Acidic residues" evidence="1">
    <location>
        <begin position="19"/>
        <end position="30"/>
    </location>
</feature>